<organism evidence="2 3">
    <name type="scientific">Lachnospira eligens (strain ATCC 27750 / DSM 3376 / VPI C15-48 / C15-B4)</name>
    <name type="common">Eubacterium eligens</name>
    <dbReference type="NCBI Taxonomy" id="515620"/>
    <lineage>
        <taxon>Bacteria</taxon>
        <taxon>Bacillati</taxon>
        <taxon>Bacillota</taxon>
        <taxon>Clostridia</taxon>
        <taxon>Lachnospirales</taxon>
        <taxon>Lachnospiraceae</taxon>
        <taxon>Lachnospira</taxon>
    </lineage>
</organism>
<dbReference type="HOGENOM" id="CLU_2046151_0_0_9"/>
<geneLocation type="plasmid" evidence="3">
    <name>pEubeli2</name>
</geneLocation>
<evidence type="ECO:0000256" key="1">
    <source>
        <dbReference type="SAM" id="SignalP"/>
    </source>
</evidence>
<dbReference type="AlphaFoldDB" id="C4Z6H7"/>
<keyword evidence="2" id="KW-0614">Plasmid</keyword>
<reference evidence="2 3" key="1">
    <citation type="journal article" date="2009" name="Proc. Natl. Acad. Sci. U.S.A.">
        <title>Characterizing a model human gut microbiota composed of members of its two dominant bacterial phyla.</title>
        <authorList>
            <person name="Mahowald M.A."/>
            <person name="Rey F.E."/>
            <person name="Seedorf H."/>
            <person name="Turnbaugh P.J."/>
            <person name="Fulton R.S."/>
            <person name="Wollam A."/>
            <person name="Shah N."/>
            <person name="Wang C."/>
            <person name="Magrini V."/>
            <person name="Wilson R.K."/>
            <person name="Cantarel B.L."/>
            <person name="Coutinho P.M."/>
            <person name="Henrissat B."/>
            <person name="Crock L.W."/>
            <person name="Russell A."/>
            <person name="Verberkmoes N.C."/>
            <person name="Hettich R.L."/>
            <person name="Gordon J.I."/>
        </authorList>
    </citation>
    <scope>NUCLEOTIDE SEQUENCE [LARGE SCALE GENOMIC DNA]</scope>
    <source>
        <strain evidence="3">ATCC 27750 / DSM 3376 / VPI C15-48 / C15-B4</strain>
        <plasmid evidence="2">unnamed</plasmid>
    </source>
</reference>
<keyword evidence="1" id="KW-0732">Signal</keyword>
<name>C4Z6H7_LACE2</name>
<feature type="signal peptide" evidence="1">
    <location>
        <begin position="1"/>
        <end position="20"/>
    </location>
</feature>
<evidence type="ECO:0000313" key="3">
    <source>
        <dbReference type="Proteomes" id="UP000001476"/>
    </source>
</evidence>
<gene>
    <name evidence="2" type="ordered locus">EUBELI_20424</name>
</gene>
<dbReference type="Proteomes" id="UP000001476">
    <property type="component" value="Plasmid pEubeli2"/>
</dbReference>
<sequence length="120" mass="13610">MVLQFNIFCCMLLISAVQLAEDALWALWDNPQGVQFILKKPTAWATLSYKLRSQMVGFFARVAMRIGVKIHNHACMDWGFFTDIRGAPRQCQNEILASSLLAKKNHEERTQSSHLTGGQL</sequence>
<accession>C4Z6H7</accession>
<dbReference type="KEGG" id="eel:EUBELI_20424"/>
<feature type="chain" id="PRO_5039618847" description="Secreted protein" evidence="1">
    <location>
        <begin position="21"/>
        <end position="120"/>
    </location>
</feature>
<proteinExistence type="predicted"/>
<evidence type="ECO:0000313" key="2">
    <source>
        <dbReference type="EMBL" id="ACR73569.1"/>
    </source>
</evidence>
<dbReference type="EMBL" id="CP001106">
    <property type="protein sequence ID" value="ACR73569.1"/>
    <property type="molecule type" value="Genomic_DNA"/>
</dbReference>
<evidence type="ECO:0008006" key="4">
    <source>
        <dbReference type="Google" id="ProtNLM"/>
    </source>
</evidence>
<protein>
    <recommendedName>
        <fullName evidence="4">Secreted protein</fullName>
    </recommendedName>
</protein>
<keyword evidence="3" id="KW-1185">Reference proteome</keyword>